<protein>
    <recommendedName>
        <fullName evidence="9">SET domain-containing protein</fullName>
    </recommendedName>
</protein>
<evidence type="ECO:0000256" key="5">
    <source>
        <dbReference type="ARBA" id="ARBA00022679"/>
    </source>
</evidence>
<feature type="compositionally biased region" description="Acidic residues" evidence="8">
    <location>
        <begin position="356"/>
        <end position="369"/>
    </location>
</feature>
<dbReference type="EMBL" id="CAJRGZ010000019">
    <property type="protein sequence ID" value="CAG5159737.1"/>
    <property type="molecule type" value="Genomic_DNA"/>
</dbReference>
<dbReference type="GeneID" id="67017466"/>
<dbReference type="GO" id="GO:0005694">
    <property type="term" value="C:chromosome"/>
    <property type="evidence" value="ECO:0007669"/>
    <property type="project" value="UniProtKB-SubCell"/>
</dbReference>
<dbReference type="Pfam" id="PF00856">
    <property type="entry name" value="SET"/>
    <property type="match status" value="1"/>
</dbReference>
<evidence type="ECO:0000256" key="2">
    <source>
        <dbReference type="ARBA" id="ARBA00004286"/>
    </source>
</evidence>
<evidence type="ECO:0000313" key="11">
    <source>
        <dbReference type="Proteomes" id="UP000676310"/>
    </source>
</evidence>
<keyword evidence="5" id="KW-0808">Transferase</keyword>
<sequence>MPRPTQHEVFHAIQDKAKRRQEEGTVLTQAVITKYLKDLYNPRLRGRLYFYDQDKNGLPIAKVPTYIVSGKHYCSVALENAFSAEDWQDQLKPPGFIGKVWPPKVIEDLIGNVDKTEDCVRECYVCNEVEDGFCRCGYSSWKDYWPEYWPTHLLLQRAGACGYGVFARKVIQDSTVVGEYTGRIIPVKTNGASGEDAYSTRISIGGCNTKQESQATATLDALHTGSILRFINHSCNPNARLHEFQCGMERRVIYVVAIRDITINEELTIDYGPKWLHSDCLCGSADCRNPPTGPEVLDLPMRDLSEDETTDVYEYESLVLDVSDSSEDDVKAVTDNSADVDSDTDVWDMGYRSSDPEYEDQSEYEEHSEDEEHKQKRRTC</sequence>
<dbReference type="GO" id="GO:0008168">
    <property type="term" value="F:methyltransferase activity"/>
    <property type="evidence" value="ECO:0007669"/>
    <property type="project" value="UniProtKB-KW"/>
</dbReference>
<dbReference type="GO" id="GO:0005634">
    <property type="term" value="C:nucleus"/>
    <property type="evidence" value="ECO:0007669"/>
    <property type="project" value="UniProtKB-SubCell"/>
</dbReference>
<keyword evidence="3" id="KW-0158">Chromosome</keyword>
<dbReference type="PANTHER" id="PTHR22884">
    <property type="entry name" value="SET DOMAIN PROTEINS"/>
    <property type="match status" value="1"/>
</dbReference>
<feature type="domain" description="SET" evidence="9">
    <location>
        <begin position="149"/>
        <end position="272"/>
    </location>
</feature>
<gene>
    <name evidence="10" type="ORF">ALTATR162_LOCUS5663</name>
</gene>
<evidence type="ECO:0000256" key="6">
    <source>
        <dbReference type="ARBA" id="ARBA00022691"/>
    </source>
</evidence>
<evidence type="ECO:0000256" key="1">
    <source>
        <dbReference type="ARBA" id="ARBA00004123"/>
    </source>
</evidence>
<keyword evidence="6" id="KW-0949">S-adenosyl-L-methionine</keyword>
<evidence type="ECO:0000313" key="10">
    <source>
        <dbReference type="EMBL" id="CAG5159737.1"/>
    </source>
</evidence>
<organism evidence="10 11">
    <name type="scientific">Alternaria atra</name>
    <dbReference type="NCBI Taxonomy" id="119953"/>
    <lineage>
        <taxon>Eukaryota</taxon>
        <taxon>Fungi</taxon>
        <taxon>Dikarya</taxon>
        <taxon>Ascomycota</taxon>
        <taxon>Pezizomycotina</taxon>
        <taxon>Dothideomycetes</taxon>
        <taxon>Pleosporomycetidae</taxon>
        <taxon>Pleosporales</taxon>
        <taxon>Pleosporineae</taxon>
        <taxon>Pleosporaceae</taxon>
        <taxon>Alternaria</taxon>
        <taxon>Alternaria sect. Ulocladioides</taxon>
    </lineage>
</organism>
<keyword evidence="11" id="KW-1185">Reference proteome</keyword>
<dbReference type="InterPro" id="IPR046341">
    <property type="entry name" value="SET_dom_sf"/>
</dbReference>
<comment type="caution">
    <text evidence="10">The sequence shown here is derived from an EMBL/GenBank/DDBJ whole genome shotgun (WGS) entry which is preliminary data.</text>
</comment>
<keyword evidence="4" id="KW-0489">Methyltransferase</keyword>
<evidence type="ECO:0000256" key="3">
    <source>
        <dbReference type="ARBA" id="ARBA00022454"/>
    </source>
</evidence>
<evidence type="ECO:0000256" key="7">
    <source>
        <dbReference type="ARBA" id="ARBA00023242"/>
    </source>
</evidence>
<dbReference type="Proteomes" id="UP000676310">
    <property type="component" value="Unassembled WGS sequence"/>
</dbReference>
<comment type="subcellular location">
    <subcellularLocation>
        <location evidence="2">Chromosome</location>
    </subcellularLocation>
    <subcellularLocation>
        <location evidence="1">Nucleus</location>
    </subcellularLocation>
</comment>
<keyword evidence="7" id="KW-0539">Nucleus</keyword>
<dbReference type="AlphaFoldDB" id="A0A8J2IAG2"/>
<dbReference type="OrthoDB" id="308383at2759"/>
<evidence type="ECO:0000259" key="9">
    <source>
        <dbReference type="PROSITE" id="PS50280"/>
    </source>
</evidence>
<dbReference type="SMART" id="SM00317">
    <property type="entry name" value="SET"/>
    <property type="match status" value="1"/>
</dbReference>
<dbReference type="PROSITE" id="PS50280">
    <property type="entry name" value="SET"/>
    <property type="match status" value="1"/>
</dbReference>
<feature type="region of interest" description="Disordered" evidence="8">
    <location>
        <begin position="324"/>
        <end position="380"/>
    </location>
</feature>
<evidence type="ECO:0000256" key="8">
    <source>
        <dbReference type="SAM" id="MobiDB-lite"/>
    </source>
</evidence>
<evidence type="ECO:0000256" key="4">
    <source>
        <dbReference type="ARBA" id="ARBA00022603"/>
    </source>
</evidence>
<name>A0A8J2IAG2_9PLEO</name>
<dbReference type="InterPro" id="IPR050777">
    <property type="entry name" value="SET2_Histone-Lys_MeTrsfase"/>
</dbReference>
<dbReference type="InterPro" id="IPR001214">
    <property type="entry name" value="SET_dom"/>
</dbReference>
<dbReference type="RefSeq" id="XP_043169217.1">
    <property type="nucleotide sequence ID" value="XM_043313282.1"/>
</dbReference>
<dbReference type="SUPFAM" id="SSF82199">
    <property type="entry name" value="SET domain"/>
    <property type="match status" value="1"/>
</dbReference>
<reference evidence="10" key="1">
    <citation type="submission" date="2021-05" db="EMBL/GenBank/DDBJ databases">
        <authorList>
            <person name="Stam R."/>
        </authorList>
    </citation>
    <scope>NUCLEOTIDE SEQUENCE</scope>
    <source>
        <strain evidence="10">CS162</strain>
    </source>
</reference>
<accession>A0A8J2IAG2</accession>
<proteinExistence type="predicted"/>
<dbReference type="Gene3D" id="2.170.270.10">
    <property type="entry name" value="SET domain"/>
    <property type="match status" value="1"/>
</dbReference>
<dbReference type="GO" id="GO:0032259">
    <property type="term" value="P:methylation"/>
    <property type="evidence" value="ECO:0007669"/>
    <property type="project" value="UniProtKB-KW"/>
</dbReference>